<evidence type="ECO:0000259" key="9">
    <source>
        <dbReference type="SMART" id="SM00859"/>
    </source>
</evidence>
<sequence>MIKVGIIGATGYAGAELVRLLMNHPHAEIAAISSVSFEGKKISDVYHSYRFLNDMVCENADAVVEKSQVIFAALPHGLSQELAEKCYNQDKIFIDLGADFRLESEEEYKQWYGGEYINKELHKEAVYGLPEFFRDKIKGRKVIANPGCYTTCSPLALAPAIANGLIETKGIICDCKSGVTGAGRGLSQGNHYPELNEGFHPYKVASHRHTPEIEQTLSKLSGEDVKITFVPHLLPVNRGILATCYARLKEGVTEEQLRKAYEEFYKGEYFIRLLPAGQVADIHDVKYSNFCDISIHTDFRTGTFVAVSAIDNMVKGAAGQAIQNMNIVCGLEETEGLKIVPPAF</sequence>
<evidence type="ECO:0000256" key="7">
    <source>
        <dbReference type="HAMAP-Rule" id="MF_00150"/>
    </source>
</evidence>
<comment type="similarity">
    <text evidence="7">Belongs to the NAGSA dehydrogenase family. Type 1 subfamily.</text>
</comment>
<dbReference type="InterPro" id="IPR000534">
    <property type="entry name" value="Semialdehyde_DH_NAD-bd"/>
</dbReference>
<keyword evidence="7" id="KW-0963">Cytoplasm</keyword>
<comment type="caution">
    <text evidence="10">The sequence shown here is derived from an EMBL/GenBank/DDBJ whole genome shotgun (WGS) entry which is preliminary data.</text>
</comment>
<proteinExistence type="inferred from homology"/>
<dbReference type="GO" id="GO:0003942">
    <property type="term" value="F:N-acetyl-gamma-glutamyl-phosphate reductase activity"/>
    <property type="evidence" value="ECO:0007669"/>
    <property type="project" value="UniProtKB-UniRule"/>
</dbReference>
<reference evidence="10" key="2">
    <citation type="journal article" date="2021" name="PeerJ">
        <title>Extensive microbial diversity within the chicken gut microbiome revealed by metagenomics and culture.</title>
        <authorList>
            <person name="Gilroy R."/>
            <person name="Ravi A."/>
            <person name="Getino M."/>
            <person name="Pursley I."/>
            <person name="Horton D.L."/>
            <person name="Alikhan N.F."/>
            <person name="Baker D."/>
            <person name="Gharbi K."/>
            <person name="Hall N."/>
            <person name="Watson M."/>
            <person name="Adriaenssens E.M."/>
            <person name="Foster-Nyarko E."/>
            <person name="Jarju S."/>
            <person name="Secka A."/>
            <person name="Antonio M."/>
            <person name="Oren A."/>
            <person name="Chaudhuri R.R."/>
            <person name="La Ragione R."/>
            <person name="Hildebrand F."/>
            <person name="Pallen M.J."/>
        </authorList>
    </citation>
    <scope>NUCLEOTIDE SEQUENCE</scope>
    <source>
        <strain evidence="10">ChiGjej1B1-1684</strain>
    </source>
</reference>
<dbReference type="Pfam" id="PF22698">
    <property type="entry name" value="Semialdhyde_dhC_1"/>
    <property type="match status" value="1"/>
</dbReference>
<protein>
    <recommendedName>
        <fullName evidence="7">N-acetyl-gamma-glutamyl-phosphate reductase</fullName>
        <shortName evidence="7">AGPR</shortName>
        <ecNumber evidence="7">1.2.1.38</ecNumber>
    </recommendedName>
    <alternativeName>
        <fullName evidence="7">N-acetyl-glutamate semialdehyde dehydrogenase</fullName>
        <shortName evidence="7">NAGSA dehydrogenase</shortName>
    </alternativeName>
</protein>
<dbReference type="InterPro" id="IPR023013">
    <property type="entry name" value="AGPR_AS"/>
</dbReference>
<dbReference type="EC" id="1.2.1.38" evidence="7"/>
<evidence type="ECO:0000256" key="6">
    <source>
        <dbReference type="ARBA" id="ARBA00050557"/>
    </source>
</evidence>
<feature type="domain" description="Semialdehyde dehydrogenase NAD-binding" evidence="9">
    <location>
        <begin position="3"/>
        <end position="140"/>
    </location>
</feature>
<reference evidence="10" key="1">
    <citation type="submission" date="2020-10" db="EMBL/GenBank/DDBJ databases">
        <authorList>
            <person name="Gilroy R."/>
        </authorList>
    </citation>
    <scope>NUCLEOTIDE SEQUENCE</scope>
    <source>
        <strain evidence="10">ChiGjej1B1-1684</strain>
    </source>
</reference>
<evidence type="ECO:0000256" key="4">
    <source>
        <dbReference type="ARBA" id="ARBA00022857"/>
    </source>
</evidence>
<evidence type="ECO:0000256" key="8">
    <source>
        <dbReference type="PROSITE-ProRule" id="PRU10010"/>
    </source>
</evidence>
<dbReference type="Pfam" id="PF01118">
    <property type="entry name" value="Semialdhyde_dh"/>
    <property type="match status" value="1"/>
</dbReference>
<comment type="function">
    <text evidence="7">Catalyzes the NADPH-dependent reduction of N-acetyl-5-glutamyl phosphate to yield N-acetyl-L-glutamate 5-semialdehyde.</text>
</comment>
<keyword evidence="5 7" id="KW-0560">Oxidoreductase</keyword>
<dbReference type="InterPro" id="IPR000706">
    <property type="entry name" value="AGPR_type-1"/>
</dbReference>
<dbReference type="Proteomes" id="UP000824118">
    <property type="component" value="Unassembled WGS sequence"/>
</dbReference>
<dbReference type="AlphaFoldDB" id="A0A9D1LWT3"/>
<name>A0A9D1LWT3_9FIRM</name>
<evidence type="ECO:0000256" key="5">
    <source>
        <dbReference type="ARBA" id="ARBA00023002"/>
    </source>
</evidence>
<dbReference type="InterPro" id="IPR036291">
    <property type="entry name" value="NAD(P)-bd_dom_sf"/>
</dbReference>
<dbReference type="GO" id="GO:0006526">
    <property type="term" value="P:L-arginine biosynthetic process"/>
    <property type="evidence" value="ECO:0007669"/>
    <property type="project" value="UniProtKB-UniRule"/>
</dbReference>
<dbReference type="EMBL" id="DVNG01000006">
    <property type="protein sequence ID" value="HIU49479.1"/>
    <property type="molecule type" value="Genomic_DNA"/>
</dbReference>
<accession>A0A9D1LWT3</accession>
<dbReference type="FunFam" id="3.30.360.10:FF:000014">
    <property type="entry name" value="N-acetyl-gamma-glutamyl-phosphate reductase"/>
    <property type="match status" value="1"/>
</dbReference>
<gene>
    <name evidence="7" type="primary">argC</name>
    <name evidence="10" type="ORF">IAD22_00480</name>
</gene>
<keyword evidence="2 7" id="KW-0055">Arginine biosynthesis</keyword>
<evidence type="ECO:0000313" key="11">
    <source>
        <dbReference type="Proteomes" id="UP000824118"/>
    </source>
</evidence>
<evidence type="ECO:0000256" key="1">
    <source>
        <dbReference type="ARBA" id="ARBA00004862"/>
    </source>
</evidence>
<dbReference type="SUPFAM" id="SSF51735">
    <property type="entry name" value="NAD(P)-binding Rossmann-fold domains"/>
    <property type="match status" value="1"/>
</dbReference>
<dbReference type="PROSITE" id="PS01224">
    <property type="entry name" value="ARGC"/>
    <property type="match status" value="1"/>
</dbReference>
<comment type="subcellular location">
    <subcellularLocation>
        <location evidence="7">Cytoplasm</location>
    </subcellularLocation>
</comment>
<comment type="catalytic activity">
    <reaction evidence="6 7">
        <text>N-acetyl-L-glutamate 5-semialdehyde + phosphate + NADP(+) = N-acetyl-L-glutamyl 5-phosphate + NADPH + H(+)</text>
        <dbReference type="Rhea" id="RHEA:21588"/>
        <dbReference type="ChEBI" id="CHEBI:15378"/>
        <dbReference type="ChEBI" id="CHEBI:29123"/>
        <dbReference type="ChEBI" id="CHEBI:43474"/>
        <dbReference type="ChEBI" id="CHEBI:57783"/>
        <dbReference type="ChEBI" id="CHEBI:57936"/>
        <dbReference type="ChEBI" id="CHEBI:58349"/>
        <dbReference type="EC" id="1.2.1.38"/>
    </reaction>
</comment>
<evidence type="ECO:0000256" key="2">
    <source>
        <dbReference type="ARBA" id="ARBA00022571"/>
    </source>
</evidence>
<dbReference type="SMART" id="SM00859">
    <property type="entry name" value="Semialdhyde_dh"/>
    <property type="match status" value="1"/>
</dbReference>
<dbReference type="InterPro" id="IPR050085">
    <property type="entry name" value="AGPR"/>
</dbReference>
<dbReference type="InterPro" id="IPR058924">
    <property type="entry name" value="AGPR_dimerisation_dom"/>
</dbReference>
<dbReference type="NCBIfam" id="TIGR01850">
    <property type="entry name" value="argC"/>
    <property type="match status" value="1"/>
</dbReference>
<organism evidence="10 11">
    <name type="scientific">Candidatus Limousia pullorum</name>
    <dbReference type="NCBI Taxonomy" id="2840860"/>
    <lineage>
        <taxon>Bacteria</taxon>
        <taxon>Bacillati</taxon>
        <taxon>Bacillota</taxon>
        <taxon>Clostridia</taxon>
        <taxon>Eubacteriales</taxon>
        <taxon>Oscillospiraceae</taxon>
        <taxon>Oscillospiraceae incertae sedis</taxon>
        <taxon>Candidatus Limousia</taxon>
    </lineage>
</organism>
<dbReference type="PANTHER" id="PTHR32338:SF10">
    <property type="entry name" value="N-ACETYL-GAMMA-GLUTAMYL-PHOSPHATE REDUCTASE, CHLOROPLASTIC-RELATED"/>
    <property type="match status" value="1"/>
</dbReference>
<evidence type="ECO:0000256" key="3">
    <source>
        <dbReference type="ARBA" id="ARBA00022605"/>
    </source>
</evidence>
<evidence type="ECO:0000313" key="10">
    <source>
        <dbReference type="EMBL" id="HIU49479.1"/>
    </source>
</evidence>
<dbReference type="SUPFAM" id="SSF55347">
    <property type="entry name" value="Glyceraldehyde-3-phosphate dehydrogenase-like, C-terminal domain"/>
    <property type="match status" value="1"/>
</dbReference>
<feature type="active site" evidence="7 8">
    <location>
        <position position="148"/>
    </location>
</feature>
<keyword evidence="4 7" id="KW-0521">NADP</keyword>
<dbReference type="PANTHER" id="PTHR32338">
    <property type="entry name" value="N-ACETYL-GAMMA-GLUTAMYL-PHOSPHATE REDUCTASE, CHLOROPLASTIC-RELATED-RELATED"/>
    <property type="match status" value="1"/>
</dbReference>
<dbReference type="GO" id="GO:0070401">
    <property type="term" value="F:NADP+ binding"/>
    <property type="evidence" value="ECO:0007669"/>
    <property type="project" value="InterPro"/>
</dbReference>
<dbReference type="Gene3D" id="3.40.50.720">
    <property type="entry name" value="NAD(P)-binding Rossmann-like Domain"/>
    <property type="match status" value="1"/>
</dbReference>
<dbReference type="Gene3D" id="3.30.360.10">
    <property type="entry name" value="Dihydrodipicolinate Reductase, domain 2"/>
    <property type="match status" value="1"/>
</dbReference>
<dbReference type="GO" id="GO:0005737">
    <property type="term" value="C:cytoplasm"/>
    <property type="evidence" value="ECO:0007669"/>
    <property type="project" value="UniProtKB-SubCell"/>
</dbReference>
<dbReference type="GO" id="GO:0051287">
    <property type="term" value="F:NAD binding"/>
    <property type="evidence" value="ECO:0007669"/>
    <property type="project" value="InterPro"/>
</dbReference>
<dbReference type="HAMAP" id="MF_00150">
    <property type="entry name" value="ArgC_type1"/>
    <property type="match status" value="1"/>
</dbReference>
<comment type="pathway">
    <text evidence="1 7">Amino-acid biosynthesis; L-arginine biosynthesis; N(2)-acetyl-L-ornithine from L-glutamate: step 3/4.</text>
</comment>
<dbReference type="CDD" id="cd23934">
    <property type="entry name" value="AGPR_1_C"/>
    <property type="match status" value="1"/>
</dbReference>
<keyword evidence="3 7" id="KW-0028">Amino-acid biosynthesis</keyword>
<dbReference type="CDD" id="cd17895">
    <property type="entry name" value="AGPR_1_N"/>
    <property type="match status" value="1"/>
</dbReference>